<keyword evidence="1" id="KW-0732">Signal</keyword>
<dbReference type="Proteomes" id="UP001596190">
    <property type="component" value="Unassembled WGS sequence"/>
</dbReference>
<reference evidence="4" key="1">
    <citation type="journal article" date="2019" name="Int. J. Syst. Evol. Microbiol.">
        <title>The Global Catalogue of Microorganisms (GCM) 10K type strain sequencing project: providing services to taxonomists for standard genome sequencing and annotation.</title>
        <authorList>
            <consortium name="The Broad Institute Genomics Platform"/>
            <consortium name="The Broad Institute Genome Sequencing Center for Infectious Disease"/>
            <person name="Wu L."/>
            <person name="Ma J."/>
        </authorList>
    </citation>
    <scope>NUCLEOTIDE SEQUENCE [LARGE SCALE GENOMIC DNA]</scope>
    <source>
        <strain evidence="4">CCM 8950</strain>
    </source>
</reference>
<evidence type="ECO:0000256" key="2">
    <source>
        <dbReference type="SAM" id="MobiDB-lite"/>
    </source>
</evidence>
<accession>A0ABW1TBD2</accession>
<dbReference type="NCBIfam" id="TIGR03715">
    <property type="entry name" value="KxYKxGKxW"/>
    <property type="match status" value="1"/>
</dbReference>
<proteinExistence type="predicted"/>
<evidence type="ECO:0000256" key="1">
    <source>
        <dbReference type="ARBA" id="ARBA00022729"/>
    </source>
</evidence>
<feature type="region of interest" description="Disordered" evidence="2">
    <location>
        <begin position="62"/>
        <end position="93"/>
    </location>
</feature>
<name>A0ABW1TBD2_9LACO</name>
<comment type="caution">
    <text evidence="3">The sequence shown here is derived from an EMBL/GenBank/DDBJ whole genome shotgun (WGS) entry which is preliminary data.</text>
</comment>
<dbReference type="InterPro" id="IPR022263">
    <property type="entry name" value="KxYKxGKxW"/>
</dbReference>
<evidence type="ECO:0000313" key="4">
    <source>
        <dbReference type="Proteomes" id="UP001596190"/>
    </source>
</evidence>
<dbReference type="EMBL" id="JBHSSA010000108">
    <property type="protein sequence ID" value="MFC6254937.1"/>
    <property type="molecule type" value="Genomic_DNA"/>
</dbReference>
<protein>
    <submittedName>
        <fullName evidence="3">KxYKxGKxW signal peptide domain-containing protein</fullName>
    </submittedName>
</protein>
<dbReference type="RefSeq" id="WP_137631547.1">
    <property type="nucleotide sequence ID" value="NZ_BJDO01000040.1"/>
</dbReference>
<sequence>MTKRQRMLLNKAATDRKEHYKMYKSGGTWAFACIVLMTGIMWSAPLVHAQAAAADPVQSTLDTNLQSSGYNSGTDQENSSNVGTTNTGHSNNA</sequence>
<organism evidence="3 4">
    <name type="scientific">Secundilactobacillus hailunensis</name>
    <dbReference type="NCBI Taxonomy" id="2559923"/>
    <lineage>
        <taxon>Bacteria</taxon>
        <taxon>Bacillati</taxon>
        <taxon>Bacillota</taxon>
        <taxon>Bacilli</taxon>
        <taxon>Lactobacillales</taxon>
        <taxon>Lactobacillaceae</taxon>
        <taxon>Secundilactobacillus</taxon>
    </lineage>
</organism>
<dbReference type="Pfam" id="PF19258">
    <property type="entry name" value="KxYKxGKxW_sig"/>
    <property type="match status" value="1"/>
</dbReference>
<evidence type="ECO:0000313" key="3">
    <source>
        <dbReference type="EMBL" id="MFC6254937.1"/>
    </source>
</evidence>
<gene>
    <name evidence="3" type="ORF">ACFP1H_10150</name>
</gene>
<keyword evidence="4" id="KW-1185">Reference proteome</keyword>